<protein>
    <recommendedName>
        <fullName evidence="2">Rhamnogalacturonan lyase family 11 C-terminal domain-containing protein</fullName>
    </recommendedName>
</protein>
<gene>
    <name evidence="3" type="ORF">BKA14_002244</name>
</gene>
<dbReference type="Proteomes" id="UP000542742">
    <property type="component" value="Unassembled WGS sequence"/>
</dbReference>
<keyword evidence="4" id="KW-1185">Reference proteome</keyword>
<name>A0A7W7G2X4_9ACTN</name>
<dbReference type="PANTHER" id="PTHR43118">
    <property type="entry name" value="RHAMNOGALACTURONAN LYASE (EUROFUNG)"/>
    <property type="match status" value="1"/>
</dbReference>
<dbReference type="AlphaFoldDB" id="A0A7W7G2X4"/>
<proteinExistence type="predicted"/>
<feature type="region of interest" description="Disordered" evidence="1">
    <location>
        <begin position="80"/>
        <end position="108"/>
    </location>
</feature>
<dbReference type="InterPro" id="IPR049366">
    <property type="entry name" value="RGL11_C"/>
</dbReference>
<dbReference type="RefSeq" id="WP_203721847.1">
    <property type="nucleotide sequence ID" value="NZ_BOMC01000001.1"/>
</dbReference>
<evidence type="ECO:0000313" key="3">
    <source>
        <dbReference type="EMBL" id="MBB4692096.1"/>
    </source>
</evidence>
<feature type="compositionally biased region" description="Polar residues" evidence="1">
    <location>
        <begin position="81"/>
        <end position="96"/>
    </location>
</feature>
<evidence type="ECO:0000313" key="4">
    <source>
        <dbReference type="Proteomes" id="UP000542742"/>
    </source>
</evidence>
<comment type="caution">
    <text evidence="3">The sequence shown here is derived from an EMBL/GenBank/DDBJ whole genome shotgun (WGS) entry which is preliminary data.</text>
</comment>
<reference evidence="3 4" key="1">
    <citation type="submission" date="2020-08" db="EMBL/GenBank/DDBJ databases">
        <title>Sequencing the genomes of 1000 actinobacteria strains.</title>
        <authorList>
            <person name="Klenk H.-P."/>
        </authorList>
    </citation>
    <scope>NUCLEOTIDE SEQUENCE [LARGE SCALE GENOMIC DNA]</scope>
    <source>
        <strain evidence="3 4">DSM 45518</strain>
    </source>
</reference>
<evidence type="ECO:0000259" key="2">
    <source>
        <dbReference type="Pfam" id="PF21348"/>
    </source>
</evidence>
<dbReference type="InterPro" id="IPR034641">
    <property type="entry name" value="RGL11"/>
</dbReference>
<dbReference type="Pfam" id="PF21348">
    <property type="entry name" value="RGL11_C"/>
    <property type="match status" value="1"/>
</dbReference>
<feature type="region of interest" description="Disordered" evidence="1">
    <location>
        <begin position="1"/>
        <end position="24"/>
    </location>
</feature>
<dbReference type="EMBL" id="JACHMF010000001">
    <property type="protein sequence ID" value="MBB4692096.1"/>
    <property type="molecule type" value="Genomic_DNA"/>
</dbReference>
<sequence>MTNPFNDTPHWRDGTDPESGTLTTQGFHSLSAADVFGDWRDELLLRTTDSSALRTYMSTEVTAHKLYTLVQDAQYRAEVARQQTTSNQPSYPSFSLASDIDWGHVPLR</sequence>
<feature type="domain" description="Rhamnogalacturonan lyase family 11 C-terminal" evidence="2">
    <location>
        <begin position="24"/>
        <end position="101"/>
    </location>
</feature>
<accession>A0A7W7G2X4</accession>
<evidence type="ECO:0000256" key="1">
    <source>
        <dbReference type="SAM" id="MobiDB-lite"/>
    </source>
</evidence>
<dbReference type="PANTHER" id="PTHR43118:SF1">
    <property type="entry name" value="RHAMNOGALACTURONAN LYASE (EUROFUNG)"/>
    <property type="match status" value="1"/>
</dbReference>
<organism evidence="3 4">
    <name type="scientific">Paractinoplanes abujensis</name>
    <dbReference type="NCBI Taxonomy" id="882441"/>
    <lineage>
        <taxon>Bacteria</taxon>
        <taxon>Bacillati</taxon>
        <taxon>Actinomycetota</taxon>
        <taxon>Actinomycetes</taxon>
        <taxon>Micromonosporales</taxon>
        <taxon>Micromonosporaceae</taxon>
        <taxon>Paractinoplanes</taxon>
    </lineage>
</organism>